<feature type="domain" description="Dynamin stalk" evidence="1">
    <location>
        <begin position="27"/>
        <end position="94"/>
    </location>
</feature>
<dbReference type="Gene3D" id="3.40.50.300">
    <property type="entry name" value="P-loop containing nucleotide triphosphate hydrolases"/>
    <property type="match status" value="1"/>
</dbReference>
<dbReference type="GO" id="GO:0003924">
    <property type="term" value="F:GTPase activity"/>
    <property type="evidence" value="ECO:0007669"/>
    <property type="project" value="TreeGrafter"/>
</dbReference>
<gene>
    <name evidence="2" type="ORF">M6B38_255805</name>
</gene>
<dbReference type="PANTHER" id="PTHR11566">
    <property type="entry name" value="DYNAMIN"/>
    <property type="match status" value="1"/>
</dbReference>
<name>A0AAX6IGJ7_IRIPA</name>
<dbReference type="PANTHER" id="PTHR11566:SF21">
    <property type="entry name" value="DYNAMIN RELATED PROTEIN 1, ISOFORM A"/>
    <property type="match status" value="1"/>
</dbReference>
<dbReference type="GO" id="GO:0005874">
    <property type="term" value="C:microtubule"/>
    <property type="evidence" value="ECO:0007669"/>
    <property type="project" value="TreeGrafter"/>
</dbReference>
<sequence length="94" mass="10354">MYDLVHGAGVDAGCLDGNLDIMDKGTDARNFLLGNVIPLRLGYVGVVNRSQHDINKNRAIKDALAFEESFFRLNPVYHGLSHCCGIPQLAKRLN</sequence>
<protein>
    <submittedName>
        <fullName evidence="2">Dynamin-related protein 3A-like isoform X1</fullName>
    </submittedName>
</protein>
<dbReference type="EMBL" id="JANAVB010001800">
    <property type="protein sequence ID" value="KAJ6852460.1"/>
    <property type="molecule type" value="Genomic_DNA"/>
</dbReference>
<dbReference type="GO" id="GO:0008017">
    <property type="term" value="F:microtubule binding"/>
    <property type="evidence" value="ECO:0007669"/>
    <property type="project" value="TreeGrafter"/>
</dbReference>
<dbReference type="AlphaFoldDB" id="A0AAX6IGJ7"/>
<accession>A0AAX6IGJ7</accession>
<reference evidence="2" key="2">
    <citation type="submission" date="2023-04" db="EMBL/GenBank/DDBJ databases">
        <authorList>
            <person name="Bruccoleri R.E."/>
            <person name="Oakeley E.J."/>
            <person name="Faust A.-M."/>
            <person name="Dessus-Babus S."/>
            <person name="Altorfer M."/>
            <person name="Burckhardt D."/>
            <person name="Oertli M."/>
            <person name="Naumann U."/>
            <person name="Petersen F."/>
            <person name="Wong J."/>
        </authorList>
    </citation>
    <scope>NUCLEOTIDE SEQUENCE</scope>
    <source>
        <strain evidence="2">GSM-AAB239-AS_SAM_17_03QT</strain>
        <tissue evidence="2">Leaf</tissue>
    </source>
</reference>
<dbReference type="SUPFAM" id="SSF52540">
    <property type="entry name" value="P-loop containing nucleoside triphosphate hydrolases"/>
    <property type="match status" value="1"/>
</dbReference>
<evidence type="ECO:0000313" key="2">
    <source>
        <dbReference type="EMBL" id="KAJ6852460.1"/>
    </source>
</evidence>
<dbReference type="InterPro" id="IPR022812">
    <property type="entry name" value="Dynamin"/>
</dbReference>
<evidence type="ECO:0000259" key="1">
    <source>
        <dbReference type="Pfam" id="PF01031"/>
    </source>
</evidence>
<dbReference type="GO" id="GO:0016020">
    <property type="term" value="C:membrane"/>
    <property type="evidence" value="ECO:0007669"/>
    <property type="project" value="TreeGrafter"/>
</dbReference>
<dbReference type="Proteomes" id="UP001140949">
    <property type="component" value="Unassembled WGS sequence"/>
</dbReference>
<proteinExistence type="predicted"/>
<dbReference type="Pfam" id="PF01031">
    <property type="entry name" value="Dynamin_M"/>
    <property type="match status" value="1"/>
</dbReference>
<dbReference type="InterPro" id="IPR027417">
    <property type="entry name" value="P-loop_NTPase"/>
</dbReference>
<keyword evidence="3" id="KW-1185">Reference proteome</keyword>
<reference evidence="2" key="1">
    <citation type="journal article" date="2023" name="GigaByte">
        <title>Genome assembly of the bearded iris, Iris pallida Lam.</title>
        <authorList>
            <person name="Bruccoleri R.E."/>
            <person name="Oakeley E.J."/>
            <person name="Faust A.M.E."/>
            <person name="Altorfer M."/>
            <person name="Dessus-Babus S."/>
            <person name="Burckhardt D."/>
            <person name="Oertli M."/>
            <person name="Naumann U."/>
            <person name="Petersen F."/>
            <person name="Wong J."/>
        </authorList>
    </citation>
    <scope>NUCLEOTIDE SEQUENCE</scope>
    <source>
        <strain evidence="2">GSM-AAB239-AS_SAM_17_03QT</strain>
    </source>
</reference>
<evidence type="ECO:0000313" key="3">
    <source>
        <dbReference type="Proteomes" id="UP001140949"/>
    </source>
</evidence>
<comment type="caution">
    <text evidence="2">The sequence shown here is derived from an EMBL/GenBank/DDBJ whole genome shotgun (WGS) entry which is preliminary data.</text>
</comment>
<organism evidence="2 3">
    <name type="scientific">Iris pallida</name>
    <name type="common">Sweet iris</name>
    <dbReference type="NCBI Taxonomy" id="29817"/>
    <lineage>
        <taxon>Eukaryota</taxon>
        <taxon>Viridiplantae</taxon>
        <taxon>Streptophyta</taxon>
        <taxon>Embryophyta</taxon>
        <taxon>Tracheophyta</taxon>
        <taxon>Spermatophyta</taxon>
        <taxon>Magnoliopsida</taxon>
        <taxon>Liliopsida</taxon>
        <taxon>Asparagales</taxon>
        <taxon>Iridaceae</taxon>
        <taxon>Iridoideae</taxon>
        <taxon>Irideae</taxon>
        <taxon>Iris</taxon>
    </lineage>
</organism>
<dbReference type="InterPro" id="IPR000375">
    <property type="entry name" value="Dynamin_stalk"/>
</dbReference>
<dbReference type="GO" id="GO:0005737">
    <property type="term" value="C:cytoplasm"/>
    <property type="evidence" value="ECO:0007669"/>
    <property type="project" value="TreeGrafter"/>
</dbReference>